<organism evidence="2 3">
    <name type="scientific">Phytophthora sojae (strain P6497)</name>
    <name type="common">Soybean stem and root rot agent</name>
    <name type="synonym">Phytophthora megasperma f. sp. glycines</name>
    <dbReference type="NCBI Taxonomy" id="1094619"/>
    <lineage>
        <taxon>Eukaryota</taxon>
        <taxon>Sar</taxon>
        <taxon>Stramenopiles</taxon>
        <taxon>Oomycota</taxon>
        <taxon>Peronosporomycetes</taxon>
        <taxon>Peronosporales</taxon>
        <taxon>Peronosporaceae</taxon>
        <taxon>Phytophthora</taxon>
    </lineage>
</organism>
<feature type="region of interest" description="Disordered" evidence="1">
    <location>
        <begin position="1"/>
        <end position="63"/>
    </location>
</feature>
<feature type="region of interest" description="Disordered" evidence="1">
    <location>
        <begin position="76"/>
        <end position="169"/>
    </location>
</feature>
<evidence type="ECO:0000256" key="1">
    <source>
        <dbReference type="SAM" id="MobiDB-lite"/>
    </source>
</evidence>
<feature type="compositionally biased region" description="Polar residues" evidence="1">
    <location>
        <begin position="20"/>
        <end position="42"/>
    </location>
</feature>
<feature type="region of interest" description="Disordered" evidence="1">
    <location>
        <begin position="232"/>
        <end position="254"/>
    </location>
</feature>
<dbReference type="EMBL" id="JH159163">
    <property type="protein sequence ID" value="EGZ06940.1"/>
    <property type="molecule type" value="Genomic_DNA"/>
</dbReference>
<feature type="compositionally biased region" description="Low complexity" evidence="1">
    <location>
        <begin position="1"/>
        <end position="12"/>
    </location>
</feature>
<dbReference type="KEGG" id="psoj:PHYSODRAFT_341107"/>
<feature type="compositionally biased region" description="Low complexity" evidence="1">
    <location>
        <begin position="139"/>
        <end position="151"/>
    </location>
</feature>
<feature type="region of interest" description="Disordered" evidence="1">
    <location>
        <begin position="184"/>
        <end position="217"/>
    </location>
</feature>
<feature type="compositionally biased region" description="Polar residues" evidence="1">
    <location>
        <begin position="156"/>
        <end position="169"/>
    </location>
</feature>
<dbReference type="RefSeq" id="XP_009537704.1">
    <property type="nucleotide sequence ID" value="XM_009539409.1"/>
</dbReference>
<gene>
    <name evidence="2" type="ORF">PHYSODRAFT_341107</name>
</gene>
<feature type="compositionally biased region" description="Pro residues" evidence="1">
    <location>
        <begin position="237"/>
        <end position="249"/>
    </location>
</feature>
<sequence>MSSPRSPASAPRSQDHAPTESASDTNHAQGTGTAPVSTTATLSVGKATGGEAAAPPATSGDNGAAVDVIVVDDAAASPVAPSASPSRSSTRIASRAAAARTKSKRSIAAAPSAAAGKKKRKAVKAVAEAAKTGGRQPGTSSSDAPATTSSALPESDTATSSVERESATTYSSSFLVWLSDDDSTAPCTSAPRAATSSASVPIPAGPSGTPNPVQAAPSAFSLDTSLEEFSGRLSAPAPQPLSAPRPPAAPAFAPASSLESKLDRLFAMAGTDSSTTPAKVAVTLVAPSGPLPSPADAGKGRILPSASDRLAAHRLYKTLSSGAELRELEFVRFEVTPPTVLMALYSARQGNRGLTIMYFRPLTEMEQLHRGSTNAKFALDFGAGAVLAVTTPQCATYEDLLAAISGLTSFGDALFYDHVRRLTSRLKRFVLANMERDTNTPERVTLTLLYVNNYLGRAMAHLVEDLPDWWRNYCEAVRAVDYHAADWQAALNGLALRLARPQASEASLRPAASRSCRTMYAAKSLAMPTVASLASGTSAAVFATVGALNAARIPDARTALTAGSPATSKTLLTATTALVWGLARQRVKRTAPTPAMTLVQTPGVGVSEGA</sequence>
<name>G5AC66_PHYSP</name>
<evidence type="ECO:0000313" key="2">
    <source>
        <dbReference type="EMBL" id="EGZ06940.1"/>
    </source>
</evidence>
<dbReference type="Proteomes" id="UP000002640">
    <property type="component" value="Unassembled WGS sequence"/>
</dbReference>
<keyword evidence="3" id="KW-1185">Reference proteome</keyword>
<feature type="compositionally biased region" description="Low complexity" evidence="1">
    <location>
        <begin position="49"/>
        <end position="63"/>
    </location>
</feature>
<dbReference type="AlphaFoldDB" id="G5AC66"/>
<feature type="compositionally biased region" description="Low complexity" evidence="1">
    <location>
        <begin position="184"/>
        <end position="201"/>
    </location>
</feature>
<evidence type="ECO:0000313" key="3">
    <source>
        <dbReference type="Proteomes" id="UP000002640"/>
    </source>
</evidence>
<protein>
    <submittedName>
        <fullName evidence="2">Uncharacterized protein</fullName>
    </submittedName>
</protein>
<dbReference type="GeneID" id="20648032"/>
<reference evidence="2 3" key="1">
    <citation type="journal article" date="2006" name="Science">
        <title>Phytophthora genome sequences uncover evolutionary origins and mechanisms of pathogenesis.</title>
        <authorList>
            <person name="Tyler B.M."/>
            <person name="Tripathy S."/>
            <person name="Zhang X."/>
            <person name="Dehal P."/>
            <person name="Jiang R.H."/>
            <person name="Aerts A."/>
            <person name="Arredondo F.D."/>
            <person name="Baxter L."/>
            <person name="Bensasson D."/>
            <person name="Beynon J.L."/>
            <person name="Chapman J."/>
            <person name="Damasceno C.M."/>
            <person name="Dorrance A.E."/>
            <person name="Dou D."/>
            <person name="Dickerman A.W."/>
            <person name="Dubchak I.L."/>
            <person name="Garbelotto M."/>
            <person name="Gijzen M."/>
            <person name="Gordon S.G."/>
            <person name="Govers F."/>
            <person name="Grunwald N.J."/>
            <person name="Huang W."/>
            <person name="Ivors K.L."/>
            <person name="Jones R.W."/>
            <person name="Kamoun S."/>
            <person name="Krampis K."/>
            <person name="Lamour K.H."/>
            <person name="Lee M.K."/>
            <person name="McDonald W.H."/>
            <person name="Medina M."/>
            <person name="Meijer H.J."/>
            <person name="Nordberg E.K."/>
            <person name="Maclean D.J."/>
            <person name="Ospina-Giraldo M.D."/>
            <person name="Morris P.F."/>
            <person name="Phuntumart V."/>
            <person name="Putnam N.H."/>
            <person name="Rash S."/>
            <person name="Rose J.K."/>
            <person name="Sakihama Y."/>
            <person name="Salamov A.A."/>
            <person name="Savidor A."/>
            <person name="Scheuring C.F."/>
            <person name="Smith B.M."/>
            <person name="Sobral B.W."/>
            <person name="Terry A."/>
            <person name="Torto-Alalibo T.A."/>
            <person name="Win J."/>
            <person name="Xu Z."/>
            <person name="Zhang H."/>
            <person name="Grigoriev I.V."/>
            <person name="Rokhsar D.S."/>
            <person name="Boore J.L."/>
        </authorList>
    </citation>
    <scope>NUCLEOTIDE SEQUENCE [LARGE SCALE GENOMIC DNA]</scope>
    <source>
        <strain evidence="2 3">P6497</strain>
    </source>
</reference>
<proteinExistence type="predicted"/>
<dbReference type="InParanoid" id="G5AC66"/>
<accession>G5AC66</accession>
<feature type="compositionally biased region" description="Low complexity" evidence="1">
    <location>
        <begin position="76"/>
        <end position="115"/>
    </location>
</feature>